<feature type="compositionally biased region" description="Low complexity" evidence="1">
    <location>
        <begin position="28"/>
        <end position="44"/>
    </location>
</feature>
<protein>
    <submittedName>
        <fullName evidence="3">Uncharacterized protein</fullName>
    </submittedName>
</protein>
<feature type="compositionally biased region" description="Polar residues" evidence="1">
    <location>
        <begin position="94"/>
        <end position="106"/>
    </location>
</feature>
<evidence type="ECO:0000313" key="3">
    <source>
        <dbReference type="EMBL" id="CAB4158193.1"/>
    </source>
</evidence>
<dbReference type="EMBL" id="LR796484">
    <property type="protein sequence ID" value="CAB4148106.1"/>
    <property type="molecule type" value="Genomic_DNA"/>
</dbReference>
<reference evidence="3" key="1">
    <citation type="submission" date="2020-04" db="EMBL/GenBank/DDBJ databases">
        <authorList>
            <person name="Chiriac C."/>
            <person name="Salcher M."/>
            <person name="Ghai R."/>
            <person name="Kavagutti S V."/>
        </authorList>
    </citation>
    <scope>NUCLEOTIDE SEQUENCE</scope>
</reference>
<evidence type="ECO:0000256" key="1">
    <source>
        <dbReference type="SAM" id="MobiDB-lite"/>
    </source>
</evidence>
<accession>A0A6J5NH01</accession>
<gene>
    <name evidence="2" type="ORF">UFOVP429_106</name>
    <name evidence="3" type="ORF">UFOVP696_61</name>
</gene>
<proteinExistence type="predicted"/>
<feature type="compositionally biased region" description="Polar residues" evidence="1">
    <location>
        <begin position="1"/>
        <end position="22"/>
    </location>
</feature>
<feature type="region of interest" description="Disordered" evidence="1">
    <location>
        <begin position="86"/>
        <end position="120"/>
    </location>
</feature>
<evidence type="ECO:0000313" key="2">
    <source>
        <dbReference type="EMBL" id="CAB4148106.1"/>
    </source>
</evidence>
<name>A0A6J5NH01_9CAUD</name>
<dbReference type="EMBL" id="LR796666">
    <property type="protein sequence ID" value="CAB4158193.1"/>
    <property type="molecule type" value="Genomic_DNA"/>
</dbReference>
<sequence>MMSSNWWANKLGTTPVPQQPSYQGVAIPQQQAPQTPNAPQNYPTMRTPVGDRCPGCGSGNYGGADPNSRKRCYDCGYPITQSGSGIGTGITSGPQASGPAQASKQVQAGGFNPQTIIGHI</sequence>
<organism evidence="3">
    <name type="scientific">uncultured Caudovirales phage</name>
    <dbReference type="NCBI Taxonomy" id="2100421"/>
    <lineage>
        <taxon>Viruses</taxon>
        <taxon>Duplodnaviria</taxon>
        <taxon>Heunggongvirae</taxon>
        <taxon>Uroviricota</taxon>
        <taxon>Caudoviricetes</taxon>
        <taxon>Peduoviridae</taxon>
        <taxon>Maltschvirus</taxon>
        <taxon>Maltschvirus maltsch</taxon>
    </lineage>
</organism>
<feature type="region of interest" description="Disordered" evidence="1">
    <location>
        <begin position="1"/>
        <end position="46"/>
    </location>
</feature>